<accession>A0A2H3BWE1</accession>
<proteinExistence type="predicted"/>
<dbReference type="Proteomes" id="UP000218334">
    <property type="component" value="Unassembled WGS sequence"/>
</dbReference>
<sequence length="220" mass="26103">MDACNTQLPFELVEIIISEFWYDEHPSDGRIAFMTRCSLVCSLWRDVYASITSRDIYVPIVGYLFYLSSIIRTKKSSIYRPFHPESTRTFTCHIDLFKSFSDSALFSHILFCHMPNYVGFRKCFPNTQNIHLELKLLLGSHSPRQRKMFNRLIRTRVSRRAPGVRSFHSRIYCEERRKDDIWGINHRFWQAGRTDISPLIFDAQVFFAVGCQVLFLWRIR</sequence>
<dbReference type="AlphaFoldDB" id="A0A2H3BWE1"/>
<evidence type="ECO:0000313" key="1">
    <source>
        <dbReference type="EMBL" id="PBK71292.1"/>
    </source>
</evidence>
<organism evidence="1 2">
    <name type="scientific">Armillaria solidipes</name>
    <dbReference type="NCBI Taxonomy" id="1076256"/>
    <lineage>
        <taxon>Eukaryota</taxon>
        <taxon>Fungi</taxon>
        <taxon>Dikarya</taxon>
        <taxon>Basidiomycota</taxon>
        <taxon>Agaricomycotina</taxon>
        <taxon>Agaricomycetes</taxon>
        <taxon>Agaricomycetidae</taxon>
        <taxon>Agaricales</taxon>
        <taxon>Marasmiineae</taxon>
        <taxon>Physalacriaceae</taxon>
        <taxon>Armillaria</taxon>
    </lineage>
</organism>
<name>A0A2H3BWE1_9AGAR</name>
<dbReference type="EMBL" id="KZ293424">
    <property type="protein sequence ID" value="PBK71292.1"/>
    <property type="molecule type" value="Genomic_DNA"/>
</dbReference>
<protein>
    <recommendedName>
        <fullName evidence="3">F-box domain-containing protein</fullName>
    </recommendedName>
</protein>
<gene>
    <name evidence="1" type="ORF">ARMSODRAFT_70758</name>
</gene>
<keyword evidence="2" id="KW-1185">Reference proteome</keyword>
<reference evidence="2" key="1">
    <citation type="journal article" date="2017" name="Nat. Ecol. Evol.">
        <title>Genome expansion and lineage-specific genetic innovations in the forest pathogenic fungi Armillaria.</title>
        <authorList>
            <person name="Sipos G."/>
            <person name="Prasanna A.N."/>
            <person name="Walter M.C."/>
            <person name="O'Connor E."/>
            <person name="Balint B."/>
            <person name="Krizsan K."/>
            <person name="Kiss B."/>
            <person name="Hess J."/>
            <person name="Varga T."/>
            <person name="Slot J."/>
            <person name="Riley R."/>
            <person name="Boka B."/>
            <person name="Rigling D."/>
            <person name="Barry K."/>
            <person name="Lee J."/>
            <person name="Mihaltcheva S."/>
            <person name="LaButti K."/>
            <person name="Lipzen A."/>
            <person name="Waldron R."/>
            <person name="Moloney N.M."/>
            <person name="Sperisen C."/>
            <person name="Kredics L."/>
            <person name="Vagvoelgyi C."/>
            <person name="Patrignani A."/>
            <person name="Fitzpatrick D."/>
            <person name="Nagy I."/>
            <person name="Doyle S."/>
            <person name="Anderson J.B."/>
            <person name="Grigoriev I.V."/>
            <person name="Gueldener U."/>
            <person name="Muensterkoetter M."/>
            <person name="Nagy L.G."/>
        </authorList>
    </citation>
    <scope>NUCLEOTIDE SEQUENCE [LARGE SCALE GENOMIC DNA]</scope>
    <source>
        <strain evidence="2">28-4</strain>
    </source>
</reference>
<evidence type="ECO:0000313" key="2">
    <source>
        <dbReference type="Proteomes" id="UP000218334"/>
    </source>
</evidence>
<evidence type="ECO:0008006" key="3">
    <source>
        <dbReference type="Google" id="ProtNLM"/>
    </source>
</evidence>